<sequence length="89" mass="10012">MNFDPFGSSITNDSRVYGVQLLHHSVLCAISFLGRVGALHPDEVLGRDLLQQALVSNQNRAAHIIVSISRSSSRSRRAYRDENREWSEC</sequence>
<accession>A0A5B7EBZ1</accession>
<keyword evidence="2" id="KW-1185">Reference proteome</keyword>
<gene>
    <name evidence="1" type="ORF">E2C01_025026</name>
</gene>
<dbReference type="Proteomes" id="UP000324222">
    <property type="component" value="Unassembled WGS sequence"/>
</dbReference>
<dbReference type="AlphaFoldDB" id="A0A5B7EBZ1"/>
<comment type="caution">
    <text evidence="1">The sequence shown here is derived from an EMBL/GenBank/DDBJ whole genome shotgun (WGS) entry which is preliminary data.</text>
</comment>
<organism evidence="1 2">
    <name type="scientific">Portunus trituberculatus</name>
    <name type="common">Swimming crab</name>
    <name type="synonym">Neptunus trituberculatus</name>
    <dbReference type="NCBI Taxonomy" id="210409"/>
    <lineage>
        <taxon>Eukaryota</taxon>
        <taxon>Metazoa</taxon>
        <taxon>Ecdysozoa</taxon>
        <taxon>Arthropoda</taxon>
        <taxon>Crustacea</taxon>
        <taxon>Multicrustacea</taxon>
        <taxon>Malacostraca</taxon>
        <taxon>Eumalacostraca</taxon>
        <taxon>Eucarida</taxon>
        <taxon>Decapoda</taxon>
        <taxon>Pleocyemata</taxon>
        <taxon>Brachyura</taxon>
        <taxon>Eubrachyura</taxon>
        <taxon>Portunoidea</taxon>
        <taxon>Portunidae</taxon>
        <taxon>Portuninae</taxon>
        <taxon>Portunus</taxon>
    </lineage>
</organism>
<proteinExistence type="predicted"/>
<name>A0A5B7EBZ1_PORTR</name>
<evidence type="ECO:0000313" key="1">
    <source>
        <dbReference type="EMBL" id="MPC31730.1"/>
    </source>
</evidence>
<reference evidence="1 2" key="1">
    <citation type="submission" date="2019-05" db="EMBL/GenBank/DDBJ databases">
        <title>Another draft genome of Portunus trituberculatus and its Hox gene families provides insights of decapod evolution.</title>
        <authorList>
            <person name="Jeong J.-H."/>
            <person name="Song I."/>
            <person name="Kim S."/>
            <person name="Choi T."/>
            <person name="Kim D."/>
            <person name="Ryu S."/>
            <person name="Kim W."/>
        </authorList>
    </citation>
    <scope>NUCLEOTIDE SEQUENCE [LARGE SCALE GENOMIC DNA]</scope>
    <source>
        <tissue evidence="1">Muscle</tissue>
    </source>
</reference>
<protein>
    <submittedName>
        <fullName evidence="1">Uncharacterized protein</fullName>
    </submittedName>
</protein>
<evidence type="ECO:0000313" key="2">
    <source>
        <dbReference type="Proteomes" id="UP000324222"/>
    </source>
</evidence>
<dbReference type="EMBL" id="VSRR010002494">
    <property type="protein sequence ID" value="MPC31730.1"/>
    <property type="molecule type" value="Genomic_DNA"/>
</dbReference>